<dbReference type="PANTHER" id="PTHR33755">
    <property type="entry name" value="TOXIN PARE1-RELATED"/>
    <property type="match status" value="1"/>
</dbReference>
<dbReference type="Proteomes" id="UP000070352">
    <property type="component" value="Unassembled WGS sequence"/>
</dbReference>
<dbReference type="Pfam" id="PF05016">
    <property type="entry name" value="ParE_toxin"/>
    <property type="match status" value="1"/>
</dbReference>
<accession>A0A135L526</accession>
<name>A0A135L526_9BACI</name>
<comment type="similarity">
    <text evidence="1">Belongs to the RelE toxin family.</text>
</comment>
<evidence type="ECO:0000313" key="4">
    <source>
        <dbReference type="Proteomes" id="UP000070352"/>
    </source>
</evidence>
<gene>
    <name evidence="3" type="ORF">U473_08935</name>
</gene>
<evidence type="ECO:0000313" key="3">
    <source>
        <dbReference type="EMBL" id="KXG44112.1"/>
    </source>
</evidence>
<dbReference type="OrthoDB" id="5574284at2"/>
<evidence type="ECO:0000256" key="2">
    <source>
        <dbReference type="ARBA" id="ARBA00022649"/>
    </source>
</evidence>
<dbReference type="Gene3D" id="3.30.2310.20">
    <property type="entry name" value="RelE-like"/>
    <property type="match status" value="1"/>
</dbReference>
<dbReference type="STRING" id="1413211.U473_08935"/>
<dbReference type="InterPro" id="IPR035093">
    <property type="entry name" value="RelE/ParE_toxin_dom_sf"/>
</dbReference>
<dbReference type="PANTHER" id="PTHR33755:SF5">
    <property type="entry name" value="TYPE II TOXIN-ANTITOXIN SYSTEM RELE_PARE FAMILY TOXIN"/>
    <property type="match status" value="1"/>
</dbReference>
<keyword evidence="4" id="KW-1185">Reference proteome</keyword>
<organism evidence="3 4">
    <name type="scientific">Tepidibacillus decaturensis</name>
    <dbReference type="NCBI Taxonomy" id="1413211"/>
    <lineage>
        <taxon>Bacteria</taxon>
        <taxon>Bacillati</taxon>
        <taxon>Bacillota</taxon>
        <taxon>Bacilli</taxon>
        <taxon>Bacillales</taxon>
        <taxon>Bacillaceae</taxon>
        <taxon>Tepidibacillus</taxon>
    </lineage>
</organism>
<keyword evidence="2" id="KW-1277">Toxin-antitoxin system</keyword>
<evidence type="ECO:0000256" key="1">
    <source>
        <dbReference type="ARBA" id="ARBA00006226"/>
    </source>
</evidence>
<dbReference type="AlphaFoldDB" id="A0A135L526"/>
<dbReference type="SUPFAM" id="SSF143011">
    <property type="entry name" value="RelE-like"/>
    <property type="match status" value="1"/>
</dbReference>
<reference evidence="3 4" key="1">
    <citation type="submission" date="2016-02" db="EMBL/GenBank/DDBJ databases">
        <title>Draft Genome for Tepidibacillus decaturensis nov. sp. Strain Z9, an Anaerobic, Moderately Thermophilic and Heterotrophic Bacterium from Deep Subsurface of the Illinois Basin, USA.</title>
        <authorList>
            <person name="Dong Y."/>
            <person name="Chang J.Y."/>
            <person name="Sanford R."/>
            <person name="Fouke B.W."/>
        </authorList>
    </citation>
    <scope>NUCLEOTIDE SEQUENCE [LARGE SCALE GENOMIC DNA]</scope>
    <source>
        <strain evidence="3 4">Z9</strain>
    </source>
</reference>
<proteinExistence type="inferred from homology"/>
<evidence type="ECO:0008006" key="5">
    <source>
        <dbReference type="Google" id="ProtNLM"/>
    </source>
</evidence>
<dbReference type="InterPro" id="IPR051803">
    <property type="entry name" value="TA_system_RelE-like_toxin"/>
</dbReference>
<dbReference type="InterPro" id="IPR007712">
    <property type="entry name" value="RelE/ParE_toxin"/>
</dbReference>
<dbReference type="RefSeq" id="WP_068725442.1">
    <property type="nucleotide sequence ID" value="NZ_LSKU01000001.1"/>
</dbReference>
<dbReference type="EMBL" id="LSKU01000001">
    <property type="protein sequence ID" value="KXG44112.1"/>
    <property type="molecule type" value="Genomic_DNA"/>
</dbReference>
<sequence length="101" mass="11915">MVKTIVWSESAARDLEKIIAYLYEDSPAFAHSFYYTTIDKARSLGEFPKRGRIVPELRDPTIREVFIFRYRLIYKILEDKVVILTFIHGARELNHLVIDPQ</sequence>
<comment type="caution">
    <text evidence="3">The sequence shown here is derived from an EMBL/GenBank/DDBJ whole genome shotgun (WGS) entry which is preliminary data.</text>
</comment>
<protein>
    <recommendedName>
        <fullName evidence="5">Plasmid stabilization protein</fullName>
    </recommendedName>
</protein>